<proteinExistence type="predicted"/>
<sequence length="95" mass="11092">MQLLKHFHKLSIHPKNANALKGLILQLAVQGKLTADWRKENPELISGLNSAERLKKSIKAEKITLIKKKLIRNIKTSAFRKNDYYIDTPENWEWI</sequence>
<dbReference type="GeneID" id="94369653"/>
<dbReference type="EMBL" id="BMWY01000005">
    <property type="protein sequence ID" value="GGZ58337.1"/>
    <property type="molecule type" value="Genomic_DNA"/>
</dbReference>
<gene>
    <name evidence="1" type="ORF">GCM10008088_19880</name>
</gene>
<evidence type="ECO:0000313" key="1">
    <source>
        <dbReference type="EMBL" id="GGZ58337.1"/>
    </source>
</evidence>
<accession>A0ABQ3BUW7</accession>
<evidence type="ECO:0000313" key="2">
    <source>
        <dbReference type="Proteomes" id="UP000615593"/>
    </source>
</evidence>
<comment type="caution">
    <text evidence="1">The sequence shown here is derived from an EMBL/GenBank/DDBJ whole genome shotgun (WGS) entry which is preliminary data.</text>
</comment>
<dbReference type="RefSeq" id="WP_036243357.1">
    <property type="nucleotide sequence ID" value="NZ_BMWY01000005.1"/>
</dbReference>
<dbReference type="Proteomes" id="UP000615593">
    <property type="component" value="Unassembled WGS sequence"/>
</dbReference>
<name>A0ABQ3BUW7_9FLAO</name>
<organism evidence="1 2">
    <name type="scientific">Mesonia mobilis</name>
    <dbReference type="NCBI Taxonomy" id="369791"/>
    <lineage>
        <taxon>Bacteria</taxon>
        <taxon>Pseudomonadati</taxon>
        <taxon>Bacteroidota</taxon>
        <taxon>Flavobacteriia</taxon>
        <taxon>Flavobacteriales</taxon>
        <taxon>Flavobacteriaceae</taxon>
        <taxon>Mesonia</taxon>
    </lineage>
</organism>
<keyword evidence="2" id="KW-1185">Reference proteome</keyword>
<reference evidence="2" key="1">
    <citation type="journal article" date="2019" name="Int. J. Syst. Evol. Microbiol.">
        <title>The Global Catalogue of Microorganisms (GCM) 10K type strain sequencing project: providing services to taxonomists for standard genome sequencing and annotation.</title>
        <authorList>
            <consortium name="The Broad Institute Genomics Platform"/>
            <consortium name="The Broad Institute Genome Sequencing Center for Infectious Disease"/>
            <person name="Wu L."/>
            <person name="Ma J."/>
        </authorList>
    </citation>
    <scope>NUCLEOTIDE SEQUENCE [LARGE SCALE GENOMIC DNA]</scope>
    <source>
        <strain evidence="2">KCTC 12708</strain>
    </source>
</reference>
<protein>
    <submittedName>
        <fullName evidence="1">Uncharacterized protein</fullName>
    </submittedName>
</protein>